<dbReference type="EMBL" id="CP003178">
    <property type="protein sequence ID" value="AEV97210.1"/>
    <property type="molecule type" value="Genomic_DNA"/>
</dbReference>
<name>G8TD01_NIAKG</name>
<dbReference type="STRING" id="700598.Niako_0831"/>
<evidence type="ECO:0000313" key="3">
    <source>
        <dbReference type="Proteomes" id="UP000005438"/>
    </source>
</evidence>
<evidence type="ECO:0000256" key="1">
    <source>
        <dbReference type="SAM" id="Phobius"/>
    </source>
</evidence>
<keyword evidence="1" id="KW-0812">Transmembrane</keyword>
<feature type="transmembrane region" description="Helical" evidence="1">
    <location>
        <begin position="17"/>
        <end position="37"/>
    </location>
</feature>
<protein>
    <submittedName>
        <fullName evidence="2">Uncharacterized protein</fullName>
    </submittedName>
</protein>
<evidence type="ECO:0000313" key="2">
    <source>
        <dbReference type="EMBL" id="AEV97210.1"/>
    </source>
</evidence>
<dbReference type="Proteomes" id="UP000005438">
    <property type="component" value="Chromosome"/>
</dbReference>
<reference evidence="2 3" key="1">
    <citation type="submission" date="2011-12" db="EMBL/GenBank/DDBJ databases">
        <title>The complete genome of Niastella koreensis GR20-10.</title>
        <authorList>
            <consortium name="US DOE Joint Genome Institute (JGI-PGF)"/>
            <person name="Lucas S."/>
            <person name="Han J."/>
            <person name="Lapidus A."/>
            <person name="Bruce D."/>
            <person name="Goodwin L."/>
            <person name="Pitluck S."/>
            <person name="Peters L."/>
            <person name="Kyrpides N."/>
            <person name="Mavromatis K."/>
            <person name="Ivanova N."/>
            <person name="Mikhailova N."/>
            <person name="Davenport K."/>
            <person name="Saunders E."/>
            <person name="Detter J.C."/>
            <person name="Tapia R."/>
            <person name="Han C."/>
            <person name="Land M."/>
            <person name="Hauser L."/>
            <person name="Markowitz V."/>
            <person name="Cheng J.-F."/>
            <person name="Hugenholtz P."/>
            <person name="Woyke T."/>
            <person name="Wu D."/>
            <person name="Tindall B."/>
            <person name="Pomrenke H."/>
            <person name="Brambilla E."/>
            <person name="Klenk H.-P."/>
            <person name="Eisen J.A."/>
        </authorList>
    </citation>
    <scope>NUCLEOTIDE SEQUENCE [LARGE SCALE GENOMIC DNA]</scope>
    <source>
        <strain evidence="3">DSM 17620 / KACC 11465 / NBRC 106392 / GR20-10</strain>
    </source>
</reference>
<gene>
    <name evidence="2" type="ordered locus">Niako_0831</name>
</gene>
<accession>G8TD01</accession>
<keyword evidence="1" id="KW-0472">Membrane</keyword>
<dbReference type="HOGENOM" id="CLU_1946517_0_0_10"/>
<dbReference type="KEGG" id="nko:Niako_0831"/>
<proteinExistence type="predicted"/>
<dbReference type="AlphaFoldDB" id="G8TD01"/>
<sequence>MEIVGIPLRFQTEMKHLSFFLILLMAFRVCVVPVGFARYANELKHSKVTFEQIRVKNRRSSYLEEGDHFSQTLTSASAICVSLKRFLFTAKKKVTPAFSLISALFSFKYHSTLPATPRYLYLLNRAFRI</sequence>
<keyword evidence="1" id="KW-1133">Transmembrane helix</keyword>
<organism evidence="2 3">
    <name type="scientific">Niastella koreensis (strain DSM 17620 / KACC 11465 / NBRC 106392 / GR20-10)</name>
    <dbReference type="NCBI Taxonomy" id="700598"/>
    <lineage>
        <taxon>Bacteria</taxon>
        <taxon>Pseudomonadati</taxon>
        <taxon>Bacteroidota</taxon>
        <taxon>Chitinophagia</taxon>
        <taxon>Chitinophagales</taxon>
        <taxon>Chitinophagaceae</taxon>
        <taxon>Niastella</taxon>
    </lineage>
</organism>